<dbReference type="OrthoDB" id="9779902at2"/>
<dbReference type="InterPro" id="IPR051225">
    <property type="entry name" value="NAD(P)_epim/dehydratase"/>
</dbReference>
<accession>A0A1I1JWK9</accession>
<proteinExistence type="inferred from homology"/>
<name>A0A1I1JWK9_9BACT</name>
<dbReference type="InterPro" id="IPR036291">
    <property type="entry name" value="NAD(P)-bd_dom_sf"/>
</dbReference>
<protein>
    <submittedName>
        <fullName evidence="3">Nucleoside-diphosphate-sugar epimerase</fullName>
    </submittedName>
</protein>
<comment type="similarity">
    <text evidence="1">Belongs to the NAD(P)-dependent epimerase/dehydratase family.</text>
</comment>
<feature type="domain" description="NAD-dependent epimerase/dehydratase" evidence="2">
    <location>
        <begin position="6"/>
        <end position="231"/>
    </location>
</feature>
<evidence type="ECO:0000313" key="4">
    <source>
        <dbReference type="Proteomes" id="UP000199514"/>
    </source>
</evidence>
<dbReference type="RefSeq" id="WP_091512459.1">
    <property type="nucleotide sequence ID" value="NZ_FOLE01000006.1"/>
</dbReference>
<dbReference type="SUPFAM" id="SSF51735">
    <property type="entry name" value="NAD(P)-binding Rossmann-fold domains"/>
    <property type="match status" value="1"/>
</dbReference>
<sequence>MQKEKVLVIGACGQLGSELTLALRQVYSDAQVLATDVVPPSAELLVSGPFAQLDILDREAFFALVDKHQFTQIYHLAAILSANAERNPAFAWKLNIDGLMNVLDVAKSRDFVKKIYCPSSIAVFGPHTPTNDTPQFTVMDPNTIYGITKLVDERLSEYYFQKFNVDIRSLRYPGLISYKTPPGGGTTDYAVDIYYKAIQAGHYDCFLREDTSLPMMYMPDAIKATLDLMHADSDKVKIRSSYNLTAMSFTPTQVAESIRQHIPSFTISYAPDFRQQIADSWPNSIDDTAARQDWGWKPSYDLEAMTADMLKNLREKLRVDTIASVSVK</sequence>
<dbReference type="InterPro" id="IPR001509">
    <property type="entry name" value="Epimerase_deHydtase"/>
</dbReference>
<dbReference type="Gene3D" id="3.40.50.720">
    <property type="entry name" value="NAD(P)-binding Rossmann-like Domain"/>
    <property type="match status" value="1"/>
</dbReference>
<dbReference type="STRING" id="927664.SAMN05421780_106116"/>
<evidence type="ECO:0000313" key="3">
    <source>
        <dbReference type="EMBL" id="SFC52362.1"/>
    </source>
</evidence>
<dbReference type="Pfam" id="PF01370">
    <property type="entry name" value="Epimerase"/>
    <property type="match status" value="1"/>
</dbReference>
<dbReference type="EMBL" id="FOLE01000006">
    <property type="protein sequence ID" value="SFC52362.1"/>
    <property type="molecule type" value="Genomic_DNA"/>
</dbReference>
<dbReference type="PANTHER" id="PTHR42687">
    <property type="entry name" value="L-THREONINE 3-DEHYDROGENASE"/>
    <property type="match status" value="1"/>
</dbReference>
<evidence type="ECO:0000256" key="1">
    <source>
        <dbReference type="ARBA" id="ARBA00007637"/>
    </source>
</evidence>
<dbReference type="GO" id="GO:0008743">
    <property type="term" value="F:L-threonine 3-dehydrogenase activity"/>
    <property type="evidence" value="ECO:0007669"/>
    <property type="project" value="TreeGrafter"/>
</dbReference>
<dbReference type="Proteomes" id="UP000199514">
    <property type="component" value="Unassembled WGS sequence"/>
</dbReference>
<keyword evidence="4" id="KW-1185">Reference proteome</keyword>
<reference evidence="3 4" key="1">
    <citation type="submission" date="2016-10" db="EMBL/GenBank/DDBJ databases">
        <authorList>
            <person name="de Groot N.N."/>
        </authorList>
    </citation>
    <scope>NUCLEOTIDE SEQUENCE [LARGE SCALE GENOMIC DNA]</scope>
    <source>
        <strain evidence="3 4">DSM 6793</strain>
    </source>
</reference>
<dbReference type="AlphaFoldDB" id="A0A1I1JWK9"/>
<dbReference type="PANTHER" id="PTHR42687:SF1">
    <property type="entry name" value="L-THREONINE 3-DEHYDROGENASE, MITOCHONDRIAL"/>
    <property type="match status" value="1"/>
</dbReference>
<evidence type="ECO:0000259" key="2">
    <source>
        <dbReference type="Pfam" id="PF01370"/>
    </source>
</evidence>
<organism evidence="3 4">
    <name type="scientific">Flexibacter flexilis DSM 6793</name>
    <dbReference type="NCBI Taxonomy" id="927664"/>
    <lineage>
        <taxon>Bacteria</taxon>
        <taxon>Pseudomonadati</taxon>
        <taxon>Bacteroidota</taxon>
        <taxon>Cytophagia</taxon>
        <taxon>Cytophagales</taxon>
        <taxon>Flexibacteraceae</taxon>
        <taxon>Flexibacter</taxon>
    </lineage>
</organism>
<gene>
    <name evidence="3" type="ORF">SAMN05421780_106116</name>
</gene>
<dbReference type="FunFam" id="3.40.50.720:FF:000077">
    <property type="entry name" value="L-threonine 3-dehydrogenase, mitochondrial"/>
    <property type="match status" value="1"/>
</dbReference>
<dbReference type="GO" id="GO:0006567">
    <property type="term" value="P:L-threonine catabolic process"/>
    <property type="evidence" value="ECO:0007669"/>
    <property type="project" value="TreeGrafter"/>
</dbReference>